<proteinExistence type="predicted"/>
<feature type="chain" id="PRO_5020455487" evidence="2">
    <location>
        <begin position="24"/>
        <end position="236"/>
    </location>
</feature>
<keyword evidence="3" id="KW-0449">Lipoprotein</keyword>
<organism evidence="3 4">
    <name type="scientific">Geomonas terrae</name>
    <dbReference type="NCBI Taxonomy" id="2562681"/>
    <lineage>
        <taxon>Bacteria</taxon>
        <taxon>Pseudomonadati</taxon>
        <taxon>Thermodesulfobacteriota</taxon>
        <taxon>Desulfuromonadia</taxon>
        <taxon>Geobacterales</taxon>
        <taxon>Geobacteraceae</taxon>
        <taxon>Geomonas</taxon>
    </lineage>
</organism>
<feature type="signal peptide" evidence="2">
    <location>
        <begin position="1"/>
        <end position="23"/>
    </location>
</feature>
<comment type="caution">
    <text evidence="3">The sequence shown here is derived from an EMBL/GenBank/DDBJ whole genome shotgun (WGS) entry which is preliminary data.</text>
</comment>
<dbReference type="AlphaFoldDB" id="A0A4V3P036"/>
<dbReference type="InterPro" id="IPR004564">
    <property type="entry name" value="OM_lipoprot_carrier_LolA-like"/>
</dbReference>
<keyword evidence="1 2" id="KW-0732">Signal</keyword>
<dbReference type="PANTHER" id="PTHR35869:SF1">
    <property type="entry name" value="OUTER-MEMBRANE LIPOPROTEIN CARRIER PROTEIN"/>
    <property type="match status" value="1"/>
</dbReference>
<protein>
    <submittedName>
        <fullName evidence="3">Outer membrane lipoprotein carrier protein LolA</fullName>
    </submittedName>
</protein>
<evidence type="ECO:0000256" key="1">
    <source>
        <dbReference type="ARBA" id="ARBA00022729"/>
    </source>
</evidence>
<keyword evidence="4" id="KW-1185">Reference proteome</keyword>
<dbReference type="PANTHER" id="PTHR35869">
    <property type="entry name" value="OUTER-MEMBRANE LIPOPROTEIN CARRIER PROTEIN"/>
    <property type="match status" value="1"/>
</dbReference>
<dbReference type="Gene3D" id="2.50.20.10">
    <property type="entry name" value="Lipoprotein localisation LolA/LolB/LppX"/>
    <property type="match status" value="1"/>
</dbReference>
<dbReference type="RefSeq" id="WP_135868382.1">
    <property type="nucleotide sequence ID" value="NZ_SRSC01000001.1"/>
</dbReference>
<dbReference type="Pfam" id="PF03548">
    <property type="entry name" value="LolA"/>
    <property type="match status" value="1"/>
</dbReference>
<sequence length="236" mass="25894">MKFARTVVLCLALITLSVSSALCAELSQVVRTLEQGYASLNDLQADFSQKSHVKALRRDEKGGGELFIKKGGSKDSMFRFNYTKPKQQIVSNGKTVWYYIPDQKQVMVMDLAQMFEAGNGIAMNYLTGLGQVSKDFAIAFADNAKDKNGNYQLELTPHKKSAAMAKLQLTISGDAVESFIAKGKPSTPFPVVSSTVVDQIGNTTRMDFSNVRTNRGISSGKFSFRIPSGVQVIKNR</sequence>
<reference evidence="3 4" key="1">
    <citation type="submission" date="2019-04" db="EMBL/GenBank/DDBJ databases">
        <title>Geobacter oryzae sp. nov., ferric-reducing bacteria isolated from paddy soil.</title>
        <authorList>
            <person name="Xu Z."/>
            <person name="Masuda Y."/>
            <person name="Itoh H."/>
            <person name="Senoo K."/>
        </authorList>
    </citation>
    <scope>NUCLEOTIDE SEQUENCE [LARGE SCALE GENOMIC DNA]</scope>
    <source>
        <strain evidence="3 4">Red111</strain>
    </source>
</reference>
<dbReference type="InterPro" id="IPR029046">
    <property type="entry name" value="LolA/LolB/LppX"/>
</dbReference>
<evidence type="ECO:0000313" key="3">
    <source>
        <dbReference type="EMBL" id="TGU74042.1"/>
    </source>
</evidence>
<evidence type="ECO:0000313" key="4">
    <source>
        <dbReference type="Proteomes" id="UP000306416"/>
    </source>
</evidence>
<dbReference type="Proteomes" id="UP000306416">
    <property type="component" value="Unassembled WGS sequence"/>
</dbReference>
<gene>
    <name evidence="3" type="ORF">E4633_00795</name>
</gene>
<dbReference type="EMBL" id="SRSC01000001">
    <property type="protein sequence ID" value="TGU74042.1"/>
    <property type="molecule type" value="Genomic_DNA"/>
</dbReference>
<dbReference type="CDD" id="cd16325">
    <property type="entry name" value="LolA"/>
    <property type="match status" value="1"/>
</dbReference>
<dbReference type="SUPFAM" id="SSF89392">
    <property type="entry name" value="Prokaryotic lipoproteins and lipoprotein localization factors"/>
    <property type="match status" value="1"/>
</dbReference>
<evidence type="ECO:0000256" key="2">
    <source>
        <dbReference type="SAM" id="SignalP"/>
    </source>
</evidence>
<accession>A0A4V3P036</accession>
<name>A0A4V3P036_9BACT</name>